<evidence type="ECO:0000256" key="8">
    <source>
        <dbReference type="ARBA" id="ARBA00023163"/>
    </source>
</evidence>
<protein>
    <recommendedName>
        <fullName evidence="3">HTH-type transcriptional regulator MetR</fullName>
    </recommendedName>
</protein>
<organism evidence="11 12">
    <name type="scientific">Paroceanicella profunda</name>
    <dbReference type="NCBI Taxonomy" id="2579971"/>
    <lineage>
        <taxon>Bacteria</taxon>
        <taxon>Pseudomonadati</taxon>
        <taxon>Pseudomonadota</taxon>
        <taxon>Alphaproteobacteria</taxon>
        <taxon>Rhodobacterales</taxon>
        <taxon>Paracoccaceae</taxon>
        <taxon>Paroceanicella</taxon>
    </lineage>
</organism>
<dbReference type="Pfam" id="PF03466">
    <property type="entry name" value="LysR_substrate"/>
    <property type="match status" value="1"/>
</dbReference>
<dbReference type="GO" id="GO:0032993">
    <property type="term" value="C:protein-DNA complex"/>
    <property type="evidence" value="ECO:0007669"/>
    <property type="project" value="TreeGrafter"/>
</dbReference>
<dbReference type="RefSeq" id="WP_138572223.1">
    <property type="nucleotide sequence ID" value="NZ_CP040818.1"/>
</dbReference>
<dbReference type="OrthoDB" id="155872at2"/>
<dbReference type="GO" id="GO:0009086">
    <property type="term" value="P:methionine biosynthetic process"/>
    <property type="evidence" value="ECO:0007669"/>
    <property type="project" value="UniProtKB-KW"/>
</dbReference>
<dbReference type="AlphaFoldDB" id="A0A5B8FTM6"/>
<dbReference type="KEGG" id="ppru:FDP22_07985"/>
<dbReference type="InterPro" id="IPR005119">
    <property type="entry name" value="LysR_subst-bd"/>
</dbReference>
<dbReference type="GO" id="GO:0005737">
    <property type="term" value="C:cytoplasm"/>
    <property type="evidence" value="ECO:0007669"/>
    <property type="project" value="UniProtKB-SubCell"/>
</dbReference>
<dbReference type="FunFam" id="1.10.10.10:FF:000001">
    <property type="entry name" value="LysR family transcriptional regulator"/>
    <property type="match status" value="1"/>
</dbReference>
<dbReference type="InterPro" id="IPR037406">
    <property type="entry name" value="MetR_PBP2"/>
</dbReference>
<name>A0A5B8FTM6_9RHOB</name>
<dbReference type="GO" id="GO:0003677">
    <property type="term" value="F:DNA binding"/>
    <property type="evidence" value="ECO:0007669"/>
    <property type="project" value="UniProtKB-KW"/>
</dbReference>
<dbReference type="Gene3D" id="3.40.190.10">
    <property type="entry name" value="Periplasmic binding protein-like II"/>
    <property type="match status" value="2"/>
</dbReference>
<dbReference type="PRINTS" id="PR00039">
    <property type="entry name" value="HTHLYSR"/>
</dbReference>
<evidence type="ECO:0000256" key="3">
    <source>
        <dbReference type="ARBA" id="ARBA00019365"/>
    </source>
</evidence>
<dbReference type="SUPFAM" id="SSF53850">
    <property type="entry name" value="Periplasmic binding protein-like II"/>
    <property type="match status" value="1"/>
</dbReference>
<accession>A0A5B8FTM6</accession>
<dbReference type="InterPro" id="IPR036390">
    <property type="entry name" value="WH_DNA-bd_sf"/>
</dbReference>
<reference evidence="11 12" key="1">
    <citation type="submission" date="2019-06" db="EMBL/GenBank/DDBJ databases">
        <title>Genome sequence of Rhodobacteraceae bacterium D4M1.</title>
        <authorList>
            <person name="Cao J."/>
        </authorList>
    </citation>
    <scope>NUCLEOTIDE SEQUENCE [LARGE SCALE GENOMIC DNA]</scope>
    <source>
        <strain evidence="11 12">D4M1</strain>
    </source>
</reference>
<dbReference type="Proteomes" id="UP000305888">
    <property type="component" value="Chromosome"/>
</dbReference>
<dbReference type="Pfam" id="PF00126">
    <property type="entry name" value="HTH_1"/>
    <property type="match status" value="1"/>
</dbReference>
<dbReference type="SUPFAM" id="SSF46785">
    <property type="entry name" value="Winged helix' DNA-binding domain"/>
    <property type="match status" value="1"/>
</dbReference>
<comment type="similarity">
    <text evidence="2">Belongs to the LysR transcriptional regulatory family.</text>
</comment>
<dbReference type="Gene3D" id="1.10.10.10">
    <property type="entry name" value="Winged helix-like DNA-binding domain superfamily/Winged helix DNA-binding domain"/>
    <property type="match status" value="1"/>
</dbReference>
<dbReference type="PANTHER" id="PTHR30346:SF28">
    <property type="entry name" value="HTH-TYPE TRANSCRIPTIONAL REGULATOR CYNR"/>
    <property type="match status" value="1"/>
</dbReference>
<feature type="domain" description="HTH lysR-type" evidence="10">
    <location>
        <begin position="2"/>
        <end position="59"/>
    </location>
</feature>
<keyword evidence="8" id="KW-0804">Transcription</keyword>
<evidence type="ECO:0000256" key="1">
    <source>
        <dbReference type="ARBA" id="ARBA00004496"/>
    </source>
</evidence>
<evidence type="ECO:0000259" key="10">
    <source>
        <dbReference type="PROSITE" id="PS50931"/>
    </source>
</evidence>
<dbReference type="PANTHER" id="PTHR30346">
    <property type="entry name" value="TRANSCRIPTIONAL DUAL REGULATOR HCAR-RELATED"/>
    <property type="match status" value="1"/>
</dbReference>
<evidence type="ECO:0000256" key="4">
    <source>
        <dbReference type="ARBA" id="ARBA00022490"/>
    </source>
</evidence>
<dbReference type="PROSITE" id="PS50931">
    <property type="entry name" value="HTH_LYSR"/>
    <property type="match status" value="1"/>
</dbReference>
<dbReference type="InterPro" id="IPR000847">
    <property type="entry name" value="LysR_HTH_N"/>
</dbReference>
<keyword evidence="4" id="KW-0963">Cytoplasm</keyword>
<keyword evidence="9" id="KW-0486">Methionine biosynthesis</keyword>
<keyword evidence="5" id="KW-0028">Amino-acid biosynthesis</keyword>
<gene>
    <name evidence="11" type="ORF">FDP22_07985</name>
</gene>
<sequence length="299" mass="32595">MIDLRHLRCLRAIHEKGSLARAADTLCVTQSALSHQIKGLEALLGLDLYMRNSRPLRLTAAGAKVLEAAQRLLPEIEALEEDLTRMAGGQSGRMLIAIECHACFEWLLPVLEGFRSRWPEVEIDIRVGLSFEAIPALQRGLVDLVISSDPVEAGDVMFAPLFGYEGLLVAAPGHPLATKPLIEPEDFRDQTLITYPVERGRLDVFTGFLGPAGVEPADVRPVELTAVILLLVASGKGVSVLPDWVLRAAARDTNLARRSLGTQGLHRTLFAAHRTEEAGRAYLADFIAAAREWNGGRAD</sequence>
<evidence type="ECO:0000313" key="11">
    <source>
        <dbReference type="EMBL" id="QDL91725.1"/>
    </source>
</evidence>
<keyword evidence="12" id="KW-1185">Reference proteome</keyword>
<dbReference type="GO" id="GO:0003700">
    <property type="term" value="F:DNA-binding transcription factor activity"/>
    <property type="evidence" value="ECO:0007669"/>
    <property type="project" value="InterPro"/>
</dbReference>
<dbReference type="EMBL" id="CP040818">
    <property type="protein sequence ID" value="QDL91725.1"/>
    <property type="molecule type" value="Genomic_DNA"/>
</dbReference>
<keyword evidence="6" id="KW-0805">Transcription regulation</keyword>
<evidence type="ECO:0000256" key="6">
    <source>
        <dbReference type="ARBA" id="ARBA00023015"/>
    </source>
</evidence>
<evidence type="ECO:0000313" key="12">
    <source>
        <dbReference type="Proteomes" id="UP000305888"/>
    </source>
</evidence>
<evidence type="ECO:0000256" key="5">
    <source>
        <dbReference type="ARBA" id="ARBA00022605"/>
    </source>
</evidence>
<evidence type="ECO:0000256" key="7">
    <source>
        <dbReference type="ARBA" id="ARBA00023125"/>
    </source>
</evidence>
<evidence type="ECO:0000256" key="2">
    <source>
        <dbReference type="ARBA" id="ARBA00009437"/>
    </source>
</evidence>
<proteinExistence type="inferred from homology"/>
<dbReference type="CDD" id="cd08441">
    <property type="entry name" value="PBP2_MetR"/>
    <property type="match status" value="1"/>
</dbReference>
<comment type="subcellular location">
    <subcellularLocation>
        <location evidence="1">Cytoplasm</location>
    </subcellularLocation>
</comment>
<dbReference type="InterPro" id="IPR036388">
    <property type="entry name" value="WH-like_DNA-bd_sf"/>
</dbReference>
<evidence type="ECO:0000256" key="9">
    <source>
        <dbReference type="ARBA" id="ARBA00023167"/>
    </source>
</evidence>
<keyword evidence="7" id="KW-0238">DNA-binding</keyword>